<dbReference type="InterPro" id="IPR011051">
    <property type="entry name" value="RmlC_Cupin_sf"/>
</dbReference>
<dbReference type="OrthoDB" id="195923at2"/>
<proteinExistence type="predicted"/>
<dbReference type="KEGG" id="tvl:FAZ95_22405"/>
<feature type="chain" id="PRO_5020524736" evidence="1">
    <location>
        <begin position="25"/>
        <end position="135"/>
    </location>
</feature>
<dbReference type="Proteomes" id="UP000298656">
    <property type="component" value="Chromosome 2"/>
</dbReference>
<dbReference type="CDD" id="cd02234">
    <property type="entry name" value="cupin_BLR7677-like"/>
    <property type="match status" value="1"/>
</dbReference>
<dbReference type="Gene3D" id="2.60.120.10">
    <property type="entry name" value="Jelly Rolls"/>
    <property type="match status" value="1"/>
</dbReference>
<gene>
    <name evidence="3" type="ORF">FAZ95_22405</name>
</gene>
<evidence type="ECO:0000256" key="1">
    <source>
        <dbReference type="SAM" id="SignalP"/>
    </source>
</evidence>
<dbReference type="AlphaFoldDB" id="A0A4P8IXQ6"/>
<dbReference type="PANTHER" id="PTHR38599:SF1">
    <property type="entry name" value="CUPIN DOMAIN PROTEIN (AFU_ORTHOLOGUE AFUA_3G13620)"/>
    <property type="match status" value="1"/>
</dbReference>
<evidence type="ECO:0000313" key="3">
    <source>
        <dbReference type="EMBL" id="QCP51964.1"/>
    </source>
</evidence>
<dbReference type="InterPro" id="IPR014710">
    <property type="entry name" value="RmlC-like_jellyroll"/>
</dbReference>
<sequence length="135" mass="14115">MLRLKTAALAAAAVVCALMGEASAAPPSAVVSPLMTKALDDSPGKEATMITVEYPPGAADPVHRHNAHGFIYVLEGSIVMQVKGGKEVTLTPGQTFYEGPNDIHTVGRNASQTQPAKFLVLLLKDEGAPILVPEK</sequence>
<dbReference type="SUPFAM" id="SSF51182">
    <property type="entry name" value="RmlC-like cupins"/>
    <property type="match status" value="1"/>
</dbReference>
<feature type="domain" description="Cupin type-2" evidence="2">
    <location>
        <begin position="51"/>
        <end position="121"/>
    </location>
</feature>
<organism evidence="3 4">
    <name type="scientific">Trinickia violacea</name>
    <dbReference type="NCBI Taxonomy" id="2571746"/>
    <lineage>
        <taxon>Bacteria</taxon>
        <taxon>Pseudomonadati</taxon>
        <taxon>Pseudomonadota</taxon>
        <taxon>Betaproteobacteria</taxon>
        <taxon>Burkholderiales</taxon>
        <taxon>Burkholderiaceae</taxon>
        <taxon>Trinickia</taxon>
    </lineage>
</organism>
<evidence type="ECO:0000313" key="4">
    <source>
        <dbReference type="Proteomes" id="UP000298656"/>
    </source>
</evidence>
<keyword evidence="1" id="KW-0732">Signal</keyword>
<accession>A0A4P8IXQ6</accession>
<dbReference type="RefSeq" id="WP_137334737.1">
    <property type="nucleotide sequence ID" value="NZ_CP040078.1"/>
</dbReference>
<dbReference type="InterPro" id="IPR013096">
    <property type="entry name" value="Cupin_2"/>
</dbReference>
<dbReference type="Pfam" id="PF07883">
    <property type="entry name" value="Cupin_2"/>
    <property type="match status" value="1"/>
</dbReference>
<reference evidence="3 4" key="1">
    <citation type="submission" date="2019-05" db="EMBL/GenBank/DDBJ databases">
        <title>Burkholderia sp. DHOD12, isolated from subtropical forest soil.</title>
        <authorList>
            <person name="Gao Z.-H."/>
            <person name="Qiu L.-H."/>
        </authorList>
    </citation>
    <scope>NUCLEOTIDE SEQUENCE [LARGE SCALE GENOMIC DNA]</scope>
    <source>
        <strain evidence="3 4">DHOD12</strain>
    </source>
</reference>
<dbReference type="PANTHER" id="PTHR38599">
    <property type="entry name" value="CUPIN DOMAIN PROTEIN (AFU_ORTHOLOGUE AFUA_3G13620)"/>
    <property type="match status" value="1"/>
</dbReference>
<dbReference type="EMBL" id="CP040078">
    <property type="protein sequence ID" value="QCP51964.1"/>
    <property type="molecule type" value="Genomic_DNA"/>
</dbReference>
<feature type="signal peptide" evidence="1">
    <location>
        <begin position="1"/>
        <end position="24"/>
    </location>
</feature>
<protein>
    <submittedName>
        <fullName evidence="3">Cupin domain-containing protein</fullName>
    </submittedName>
</protein>
<name>A0A4P8IXQ6_9BURK</name>
<evidence type="ECO:0000259" key="2">
    <source>
        <dbReference type="Pfam" id="PF07883"/>
    </source>
</evidence>
<keyword evidence="4" id="KW-1185">Reference proteome</keyword>